<feature type="transmembrane region" description="Helical" evidence="1">
    <location>
        <begin position="93"/>
        <end position="121"/>
    </location>
</feature>
<feature type="non-terminal residue" evidence="2">
    <location>
        <position position="189"/>
    </location>
</feature>
<organism evidence="2 3">
    <name type="scientific">Diploptera punctata</name>
    <name type="common">Pacific beetle cockroach</name>
    <dbReference type="NCBI Taxonomy" id="6984"/>
    <lineage>
        <taxon>Eukaryota</taxon>
        <taxon>Metazoa</taxon>
        <taxon>Ecdysozoa</taxon>
        <taxon>Arthropoda</taxon>
        <taxon>Hexapoda</taxon>
        <taxon>Insecta</taxon>
        <taxon>Pterygota</taxon>
        <taxon>Neoptera</taxon>
        <taxon>Polyneoptera</taxon>
        <taxon>Dictyoptera</taxon>
        <taxon>Blattodea</taxon>
        <taxon>Blaberoidea</taxon>
        <taxon>Blaberidae</taxon>
        <taxon>Diplopterinae</taxon>
        <taxon>Diploptera</taxon>
    </lineage>
</organism>
<reference evidence="2" key="1">
    <citation type="journal article" date="2023" name="IScience">
        <title>Live-bearing cockroach genome reveals convergent evolutionary mechanisms linked to viviparity in insects and beyond.</title>
        <authorList>
            <person name="Fouks B."/>
            <person name="Harrison M.C."/>
            <person name="Mikhailova A.A."/>
            <person name="Marchal E."/>
            <person name="English S."/>
            <person name="Carruthers M."/>
            <person name="Jennings E.C."/>
            <person name="Chiamaka E.L."/>
            <person name="Frigard R.A."/>
            <person name="Pippel M."/>
            <person name="Attardo G.M."/>
            <person name="Benoit J.B."/>
            <person name="Bornberg-Bauer E."/>
            <person name="Tobe S.S."/>
        </authorList>
    </citation>
    <scope>NUCLEOTIDE SEQUENCE</scope>
    <source>
        <tissue evidence="2">Testes</tissue>
    </source>
</reference>
<evidence type="ECO:0000313" key="2">
    <source>
        <dbReference type="EMBL" id="KAJ9601241.1"/>
    </source>
</evidence>
<name>A0AAD8ET21_DIPPU</name>
<proteinExistence type="predicted"/>
<keyword evidence="1" id="KW-1133">Transmembrane helix</keyword>
<evidence type="ECO:0000313" key="3">
    <source>
        <dbReference type="Proteomes" id="UP001233999"/>
    </source>
</evidence>
<keyword evidence="1" id="KW-0472">Membrane</keyword>
<accession>A0AAD8ET21</accession>
<keyword evidence="1" id="KW-0812">Transmembrane</keyword>
<feature type="transmembrane region" description="Helical" evidence="1">
    <location>
        <begin position="53"/>
        <end position="86"/>
    </location>
</feature>
<reference evidence="2" key="2">
    <citation type="submission" date="2023-05" db="EMBL/GenBank/DDBJ databases">
        <authorList>
            <person name="Fouks B."/>
        </authorList>
    </citation>
    <scope>NUCLEOTIDE SEQUENCE</scope>
    <source>
        <strain evidence="2">Stay&amp;Tobe</strain>
        <tissue evidence="2">Testes</tissue>
    </source>
</reference>
<feature type="transmembrane region" description="Helical" evidence="1">
    <location>
        <begin position="141"/>
        <end position="160"/>
    </location>
</feature>
<feature type="transmembrane region" description="Helical" evidence="1">
    <location>
        <begin position="7"/>
        <end position="25"/>
    </location>
</feature>
<protein>
    <submittedName>
        <fullName evidence="2">Uncharacterized protein</fullName>
    </submittedName>
</protein>
<keyword evidence="3" id="KW-1185">Reference proteome</keyword>
<feature type="transmembrane region" description="Helical" evidence="1">
    <location>
        <begin position="172"/>
        <end position="188"/>
    </location>
</feature>
<dbReference type="EMBL" id="JASPKZ010000026">
    <property type="protein sequence ID" value="KAJ9601241.1"/>
    <property type="molecule type" value="Genomic_DNA"/>
</dbReference>
<feature type="non-terminal residue" evidence="2">
    <location>
        <position position="1"/>
    </location>
</feature>
<comment type="caution">
    <text evidence="2">The sequence shown here is derived from an EMBL/GenBank/DDBJ whole genome shotgun (WGS) entry which is preliminary data.</text>
</comment>
<dbReference type="Proteomes" id="UP001233999">
    <property type="component" value="Unassembled WGS sequence"/>
</dbReference>
<sequence>SFIIKCFLLYRIEFLALFPEISFLIEPKLTRPREPSYVHETNYMSLFVHLLRFYSYCIMLMCYYLIVILLLCFLYVIVMLLLLCYYLICIMLLWYYLMVIFLLCFLYVIVMLLLFLFIFLYTNYFLRYKYDEESFVGFSVSWIQARLWSMIPISGLQYITYGLNGFFNDKQYEMFVCFILNFVSNLYFL</sequence>
<gene>
    <name evidence="2" type="ORF">L9F63_000592</name>
</gene>
<dbReference type="AlphaFoldDB" id="A0AAD8ET21"/>
<evidence type="ECO:0000256" key="1">
    <source>
        <dbReference type="SAM" id="Phobius"/>
    </source>
</evidence>